<protein>
    <submittedName>
        <fullName evidence="1">Uncharacterized protein</fullName>
    </submittedName>
</protein>
<name>A0ABS8ZCY8_9PSEU</name>
<evidence type="ECO:0000313" key="2">
    <source>
        <dbReference type="Proteomes" id="UP001521150"/>
    </source>
</evidence>
<gene>
    <name evidence="1" type="ORF">LWC34_23230</name>
</gene>
<dbReference type="RefSeq" id="WP_233727271.1">
    <property type="nucleotide sequence ID" value="NZ_JAJVCN010000002.1"/>
</dbReference>
<organism evidence="1 2">
    <name type="scientific">Kibdelosporangium philippinense</name>
    <dbReference type="NCBI Taxonomy" id="211113"/>
    <lineage>
        <taxon>Bacteria</taxon>
        <taxon>Bacillati</taxon>
        <taxon>Actinomycetota</taxon>
        <taxon>Actinomycetes</taxon>
        <taxon>Pseudonocardiales</taxon>
        <taxon>Pseudonocardiaceae</taxon>
        <taxon>Kibdelosporangium</taxon>
    </lineage>
</organism>
<reference evidence="1 2" key="1">
    <citation type="submission" date="2021-12" db="EMBL/GenBank/DDBJ databases">
        <title>Genome sequence of Kibdelosporangium philippinense ATCC 49844.</title>
        <authorList>
            <person name="Fedorov E.A."/>
            <person name="Omeragic M."/>
            <person name="Shalygina K.F."/>
            <person name="Maclea K.S."/>
        </authorList>
    </citation>
    <scope>NUCLEOTIDE SEQUENCE [LARGE SCALE GENOMIC DNA]</scope>
    <source>
        <strain evidence="1 2">ATCC 49844</strain>
    </source>
</reference>
<proteinExistence type="predicted"/>
<sequence length="607" mass="68258">MREDSVLLAVHLGVVHRCGRRSNGTVDLIAPAGTVPSSDFERMEDGSFVRAVSESEPEGLFTLTVRGIEHHDPLLGYLAPDPQTEVRQVRQTVWPGARDELRFPLPVTLDDDEPEPNTGTLATDLSVSLVAGAPNGWQQISIECDALGDRLELRARVTLEDDDVHEWSPPAIVSHWFHRLRMLSHRPSKGTWFKAKYELKRGAPASIEFDFDFPDDSDAQGSFSDLRVLPRHAEAIPPKMAQTALVAYELAAQAHRAEIAQDDRDQPEQKPYTLIARLFDGFTSNERPYVYRPSLTTAERDAILSYLDNGKVVLSSRGFSPDLLHPERDSLVPMAFLTDGKWVWTAASAYYLRKHGIPPAPDFVQHIRDMGYEPPRSVPRFALDRASALAMGRPESETSAWEDYDRAAYAIADMAARFRVSRRYYSSGRLKDQAWCMVREGDRWAAFWYTEEDDRRELEHVFDTVGQAATYIIGQLWQNYPNLQREPNEVLDPYEVLDLPIPPSPPLDNFEHFTYITVSDFDVEQFGPPNSNLVYAPGTTAEQIVPVLHGDSEPRRLRLTGEWTIVSCLTKGSENRPGGAQAYILPLATEGYLHWGQIVELSGADGS</sequence>
<dbReference type="EMBL" id="JAJVCN010000002">
    <property type="protein sequence ID" value="MCE7005716.1"/>
    <property type="molecule type" value="Genomic_DNA"/>
</dbReference>
<comment type="caution">
    <text evidence="1">The sequence shown here is derived from an EMBL/GenBank/DDBJ whole genome shotgun (WGS) entry which is preliminary data.</text>
</comment>
<dbReference type="Proteomes" id="UP001521150">
    <property type="component" value="Unassembled WGS sequence"/>
</dbReference>
<dbReference type="InterPro" id="IPR036170">
    <property type="entry name" value="YezG-like_sf"/>
</dbReference>
<keyword evidence="2" id="KW-1185">Reference proteome</keyword>
<evidence type="ECO:0000313" key="1">
    <source>
        <dbReference type="EMBL" id="MCE7005716.1"/>
    </source>
</evidence>
<dbReference type="SUPFAM" id="SSF160424">
    <property type="entry name" value="BH3703-like"/>
    <property type="match status" value="1"/>
</dbReference>
<accession>A0ABS8ZCY8</accession>